<dbReference type="SMART" id="SM00220">
    <property type="entry name" value="S_TKc"/>
    <property type="match status" value="1"/>
</dbReference>
<dbReference type="InterPro" id="IPR008271">
    <property type="entry name" value="Ser/Thr_kinase_AS"/>
</dbReference>
<keyword evidence="2" id="KW-0732">Signal</keyword>
<dbReference type="Gene3D" id="1.10.510.10">
    <property type="entry name" value="Transferase(Phosphotransferase) domain 1"/>
    <property type="match status" value="1"/>
</dbReference>
<dbReference type="InterPro" id="IPR000719">
    <property type="entry name" value="Prot_kinase_dom"/>
</dbReference>
<organism evidence="4 5">
    <name type="scientific">Chlamydomonas eustigma</name>
    <dbReference type="NCBI Taxonomy" id="1157962"/>
    <lineage>
        <taxon>Eukaryota</taxon>
        <taxon>Viridiplantae</taxon>
        <taxon>Chlorophyta</taxon>
        <taxon>core chlorophytes</taxon>
        <taxon>Chlorophyceae</taxon>
        <taxon>CS clade</taxon>
        <taxon>Chlamydomonadales</taxon>
        <taxon>Chlamydomonadaceae</taxon>
        <taxon>Chlamydomonas</taxon>
    </lineage>
</organism>
<accession>A0A250X7D5</accession>
<dbReference type="STRING" id="1157962.A0A250X7D5"/>
<gene>
    <name evidence="4" type="ORF">CEUSTIGMA_g6441.t1</name>
</gene>
<evidence type="ECO:0000256" key="1">
    <source>
        <dbReference type="SAM" id="MobiDB-lite"/>
    </source>
</evidence>
<dbReference type="GO" id="GO:0004674">
    <property type="term" value="F:protein serine/threonine kinase activity"/>
    <property type="evidence" value="ECO:0007669"/>
    <property type="project" value="TreeGrafter"/>
</dbReference>
<evidence type="ECO:0000259" key="3">
    <source>
        <dbReference type="PROSITE" id="PS50011"/>
    </source>
</evidence>
<feature type="domain" description="Protein kinase" evidence="3">
    <location>
        <begin position="1"/>
        <end position="156"/>
    </location>
</feature>
<protein>
    <recommendedName>
        <fullName evidence="3">Protein kinase domain-containing protein</fullName>
    </recommendedName>
</protein>
<feature type="region of interest" description="Disordered" evidence="1">
    <location>
        <begin position="213"/>
        <end position="255"/>
    </location>
</feature>
<dbReference type="OrthoDB" id="1711006at2759"/>
<dbReference type="EMBL" id="BEGY01000038">
    <property type="protein sequence ID" value="GAX79001.1"/>
    <property type="molecule type" value="Genomic_DNA"/>
</dbReference>
<evidence type="ECO:0000256" key="2">
    <source>
        <dbReference type="SAM" id="SignalP"/>
    </source>
</evidence>
<evidence type="ECO:0000313" key="5">
    <source>
        <dbReference type="Proteomes" id="UP000232323"/>
    </source>
</evidence>
<dbReference type="Pfam" id="PF00069">
    <property type="entry name" value="Pkinase"/>
    <property type="match status" value="1"/>
</dbReference>
<comment type="caution">
    <text evidence="4">The sequence shown here is derived from an EMBL/GenBank/DDBJ whole genome shotgun (WGS) entry which is preliminary data.</text>
</comment>
<dbReference type="InterPro" id="IPR011009">
    <property type="entry name" value="Kinase-like_dom_sf"/>
</dbReference>
<dbReference type="PANTHER" id="PTHR44329:SF214">
    <property type="entry name" value="PROTEIN KINASE DOMAIN-CONTAINING PROTEIN"/>
    <property type="match status" value="1"/>
</dbReference>
<sequence>MTLSLFILITQMGLAYLHSLGITHGDLKPANVLLKSSRLDRRGFTCRLGDFGFSRLNGQGPGVPATLAYTAPEAVEGLITPASDVWSFGIMLYEMATGEHPFADMRWGSLLGLLLSGEVNLMWPEDIHPVLRRLGMACTTLDAAKRPSSKVVNKVLVKLEESCKSSCSQQPAGNNKNNGMMMNSSISGGGSASYCRANSAGSSITNYALISRPLSPAPSAPPNSGPLCQVPEGTGTSGNEEEEISYEGDAAPSLN</sequence>
<dbReference type="AlphaFoldDB" id="A0A250X7D5"/>
<reference evidence="4 5" key="1">
    <citation type="submission" date="2017-08" db="EMBL/GenBank/DDBJ databases">
        <title>Acidophilic green algal genome provides insights into adaptation to an acidic environment.</title>
        <authorList>
            <person name="Hirooka S."/>
            <person name="Hirose Y."/>
            <person name="Kanesaki Y."/>
            <person name="Higuchi S."/>
            <person name="Fujiwara T."/>
            <person name="Onuma R."/>
            <person name="Era A."/>
            <person name="Ohbayashi R."/>
            <person name="Uzuka A."/>
            <person name="Nozaki H."/>
            <person name="Yoshikawa H."/>
            <person name="Miyagishima S.Y."/>
        </authorList>
    </citation>
    <scope>NUCLEOTIDE SEQUENCE [LARGE SCALE GENOMIC DNA]</scope>
    <source>
        <strain evidence="4 5">NIES-2499</strain>
    </source>
</reference>
<proteinExistence type="predicted"/>
<dbReference type="InterPro" id="IPR051681">
    <property type="entry name" value="Ser/Thr_Kinases-Pseudokinases"/>
</dbReference>
<dbReference type="SUPFAM" id="SSF56112">
    <property type="entry name" value="Protein kinase-like (PK-like)"/>
    <property type="match status" value="1"/>
</dbReference>
<evidence type="ECO:0000313" key="4">
    <source>
        <dbReference type="EMBL" id="GAX79001.1"/>
    </source>
</evidence>
<dbReference type="PROSITE" id="PS00108">
    <property type="entry name" value="PROTEIN_KINASE_ST"/>
    <property type="match status" value="1"/>
</dbReference>
<dbReference type="PROSITE" id="PS50011">
    <property type="entry name" value="PROTEIN_KINASE_DOM"/>
    <property type="match status" value="1"/>
</dbReference>
<name>A0A250X7D5_9CHLO</name>
<dbReference type="GO" id="GO:0005524">
    <property type="term" value="F:ATP binding"/>
    <property type="evidence" value="ECO:0007669"/>
    <property type="project" value="InterPro"/>
</dbReference>
<dbReference type="PANTHER" id="PTHR44329">
    <property type="entry name" value="SERINE/THREONINE-PROTEIN KINASE TNNI3K-RELATED"/>
    <property type="match status" value="1"/>
</dbReference>
<dbReference type="Proteomes" id="UP000232323">
    <property type="component" value="Unassembled WGS sequence"/>
</dbReference>
<keyword evidence="5" id="KW-1185">Reference proteome</keyword>
<feature type="chain" id="PRO_5012490562" description="Protein kinase domain-containing protein" evidence="2">
    <location>
        <begin position="16"/>
        <end position="255"/>
    </location>
</feature>
<feature type="compositionally biased region" description="Pro residues" evidence="1">
    <location>
        <begin position="215"/>
        <end position="224"/>
    </location>
</feature>
<feature type="signal peptide" evidence="2">
    <location>
        <begin position="1"/>
        <end position="15"/>
    </location>
</feature>